<feature type="transmembrane region" description="Helical" evidence="1">
    <location>
        <begin position="53"/>
        <end position="73"/>
    </location>
</feature>
<keyword evidence="1" id="KW-1133">Transmembrane helix</keyword>
<proteinExistence type="predicted"/>
<dbReference type="AlphaFoldDB" id="A0AAD1E5C7"/>
<sequence length="376" mass="43653">MHKKIWANICEYPWTSGVIGVGLLFIFVIFITYGVSLGPRSHDHTAWSSFGSMLAGVFTLFGTTATIATLLFLNAQFKEQQKVIAKQIEALTFEQYVNHRKLFFERLKEIEESLDNKIKFKDQDKLYHNIFPQNSPLECSFRMQIVSSQLAKAGNLSDMYSSFERMKTMLDRLQWFPLEADILVQHLILMPNSLSFLHKDDAFDGDVELEGYNFGINIYSINEYVNRVTTILNAFLTFTGNAPVPSIDHHAESSELRKALIQNFEGRYAAKHGLVPIKNISMIEELTSLHFWLDQAKDVAGERMFIDAWKKLNMIFSSKQRVNDLKELRIYKDMITEFFKELHEVRKKTVPNTHELKVVDDYFTKLNQIRIGLRDR</sequence>
<evidence type="ECO:0008006" key="4">
    <source>
        <dbReference type="Google" id="ProtNLM"/>
    </source>
</evidence>
<feature type="transmembrane region" description="Helical" evidence="1">
    <location>
        <begin position="12"/>
        <end position="33"/>
    </location>
</feature>
<dbReference type="EMBL" id="CP027750">
    <property type="protein sequence ID" value="AZE28937.1"/>
    <property type="molecule type" value="Genomic_DNA"/>
</dbReference>
<name>A0AAD1E5C7_9PSED</name>
<organism evidence="2 3">
    <name type="scientific">Pseudomonas chlororaphis subsp. aureofaciens</name>
    <dbReference type="NCBI Taxonomy" id="587851"/>
    <lineage>
        <taxon>Bacteria</taxon>
        <taxon>Pseudomonadati</taxon>
        <taxon>Pseudomonadota</taxon>
        <taxon>Gammaproteobacteria</taxon>
        <taxon>Pseudomonadales</taxon>
        <taxon>Pseudomonadaceae</taxon>
        <taxon>Pseudomonas</taxon>
    </lineage>
</organism>
<evidence type="ECO:0000256" key="1">
    <source>
        <dbReference type="SAM" id="Phobius"/>
    </source>
</evidence>
<gene>
    <name evidence="2" type="ORF">C4K07_2152</name>
</gene>
<reference evidence="2 3" key="1">
    <citation type="submission" date="2018-03" db="EMBL/GenBank/DDBJ databases">
        <title>Diversity of phytobeneficial traits revealed by whole-genome analysis of worldwide-isolated phenazine-producing Pseudomonas spp.</title>
        <authorList>
            <person name="Biessy A."/>
            <person name="Novinscak A."/>
            <person name="Blom J."/>
            <person name="Leger G."/>
            <person name="Thomashow L.S."/>
            <person name="Cazorla F.M."/>
            <person name="Josic D."/>
            <person name="Filion M."/>
        </authorList>
    </citation>
    <scope>NUCLEOTIDE SEQUENCE [LARGE SCALE GENOMIC DNA]</scope>
    <source>
        <strain evidence="2 3">ChPhzS24</strain>
    </source>
</reference>
<keyword evidence="1" id="KW-0472">Membrane</keyword>
<keyword evidence="1" id="KW-0812">Transmembrane</keyword>
<evidence type="ECO:0000313" key="3">
    <source>
        <dbReference type="Proteomes" id="UP000280455"/>
    </source>
</evidence>
<dbReference type="Proteomes" id="UP000280455">
    <property type="component" value="Chromosome"/>
</dbReference>
<protein>
    <recommendedName>
        <fullName evidence="4">Phage abortive infection protein</fullName>
    </recommendedName>
</protein>
<evidence type="ECO:0000313" key="2">
    <source>
        <dbReference type="EMBL" id="AZE28937.1"/>
    </source>
</evidence>
<dbReference type="RefSeq" id="WP_124301296.1">
    <property type="nucleotide sequence ID" value="NZ_CP027721.1"/>
</dbReference>
<accession>A0AAD1E5C7</accession>